<reference evidence="2" key="1">
    <citation type="submission" date="2023-06" db="EMBL/GenBank/DDBJ databases">
        <title>Identification of two novel mycobacterium reveal diversities and complexities of Mycobacterium gordonae clade.</title>
        <authorList>
            <person name="Matsumoto Y."/>
            <person name="Nakamura S."/>
            <person name="Motooka D."/>
            <person name="Fukushima K."/>
        </authorList>
    </citation>
    <scope>NUCLEOTIDE SEQUENCE</scope>
    <source>
        <strain evidence="2">TY812</strain>
    </source>
</reference>
<dbReference type="RefSeq" id="WP_306255863.1">
    <property type="nucleotide sequence ID" value="NZ_JAUFSA010000005.1"/>
</dbReference>
<dbReference type="EMBL" id="JAUFSA010000005">
    <property type="protein sequence ID" value="MDP7739359.1"/>
    <property type="molecule type" value="Genomic_DNA"/>
</dbReference>
<evidence type="ECO:0000313" key="3">
    <source>
        <dbReference type="Proteomes" id="UP001229081"/>
    </source>
</evidence>
<sequence>MGNGAVTKAARKAAREAAVAAQEELRQRTRANVADLATFFSARERAEAVDQWLAERQKALSEQAAQRRSEQRGQGGRALRAMRDRGEPLREIARLAGIAEKTVRELIRDAEAAPAGRGPLAVVPPAAVPVDAPTHGRGPTEDGTAAPPRPSASALVGGGGEDVCRER</sequence>
<comment type="caution">
    <text evidence="2">The sequence shown here is derived from an EMBL/GenBank/DDBJ whole genome shotgun (WGS) entry which is preliminary data.</text>
</comment>
<evidence type="ECO:0000313" key="2">
    <source>
        <dbReference type="EMBL" id="MDP7739359.1"/>
    </source>
</evidence>
<feature type="compositionally biased region" description="Basic and acidic residues" evidence="1">
    <location>
        <begin position="59"/>
        <end position="71"/>
    </location>
</feature>
<feature type="region of interest" description="Disordered" evidence="1">
    <location>
        <begin position="59"/>
        <end position="85"/>
    </location>
</feature>
<name>A0AAJ1SHJ0_9MYCO</name>
<feature type="region of interest" description="Disordered" evidence="1">
    <location>
        <begin position="110"/>
        <end position="167"/>
    </location>
</feature>
<protein>
    <submittedName>
        <fullName evidence="2">Uncharacterized protein</fullName>
    </submittedName>
</protein>
<gene>
    <name evidence="2" type="ORF">QXL92_32000</name>
</gene>
<proteinExistence type="predicted"/>
<feature type="compositionally biased region" description="Low complexity" evidence="1">
    <location>
        <begin position="112"/>
        <end position="133"/>
    </location>
</feature>
<accession>A0AAJ1SHJ0</accession>
<dbReference type="AlphaFoldDB" id="A0AAJ1SHJ0"/>
<evidence type="ECO:0000256" key="1">
    <source>
        <dbReference type="SAM" id="MobiDB-lite"/>
    </source>
</evidence>
<dbReference type="Proteomes" id="UP001229081">
    <property type="component" value="Unassembled WGS sequence"/>
</dbReference>
<organism evidence="2 3">
    <name type="scientific">Mycobacterium paragordonae</name>
    <dbReference type="NCBI Taxonomy" id="1389713"/>
    <lineage>
        <taxon>Bacteria</taxon>
        <taxon>Bacillati</taxon>
        <taxon>Actinomycetota</taxon>
        <taxon>Actinomycetes</taxon>
        <taxon>Mycobacteriales</taxon>
        <taxon>Mycobacteriaceae</taxon>
        <taxon>Mycobacterium</taxon>
    </lineage>
</organism>